<gene>
    <name evidence="3" type="ORF">FKR81_16095</name>
</gene>
<dbReference type="RefSeq" id="WP_146352720.1">
    <property type="nucleotide sequence ID" value="NZ_VOBR01000009.1"/>
</dbReference>
<evidence type="ECO:0000256" key="1">
    <source>
        <dbReference type="ARBA" id="ARBA00023002"/>
    </source>
</evidence>
<dbReference type="NCBIfam" id="TIGR03618">
    <property type="entry name" value="Rv1155_F420"/>
    <property type="match status" value="1"/>
</dbReference>
<name>A0A563ETZ5_9PSEU</name>
<dbReference type="InterPro" id="IPR019920">
    <property type="entry name" value="F420-binding_dom_put"/>
</dbReference>
<feature type="domain" description="Pyridoxamine 5'-phosphate oxidase N-terminal" evidence="2">
    <location>
        <begin position="4"/>
        <end position="124"/>
    </location>
</feature>
<accession>A0A563ETZ5</accession>
<keyword evidence="1" id="KW-0560">Oxidoreductase</keyword>
<dbReference type="EMBL" id="VOBR01000009">
    <property type="protein sequence ID" value="TWP51146.1"/>
    <property type="molecule type" value="Genomic_DNA"/>
</dbReference>
<dbReference type="InterPro" id="IPR011576">
    <property type="entry name" value="Pyridox_Oxase_N"/>
</dbReference>
<comment type="caution">
    <text evidence="3">The sequence shown here is derived from an EMBL/GenBank/DDBJ whole genome shotgun (WGS) entry which is preliminary data.</text>
</comment>
<dbReference type="GO" id="GO:0016627">
    <property type="term" value="F:oxidoreductase activity, acting on the CH-CH group of donors"/>
    <property type="evidence" value="ECO:0007669"/>
    <property type="project" value="TreeGrafter"/>
</dbReference>
<proteinExistence type="predicted"/>
<dbReference type="GO" id="GO:0005829">
    <property type="term" value="C:cytosol"/>
    <property type="evidence" value="ECO:0007669"/>
    <property type="project" value="TreeGrafter"/>
</dbReference>
<evidence type="ECO:0000313" key="4">
    <source>
        <dbReference type="Proteomes" id="UP000316639"/>
    </source>
</evidence>
<dbReference type="PANTHER" id="PTHR35176">
    <property type="entry name" value="HEME OXYGENASE HI_0854-RELATED"/>
    <property type="match status" value="1"/>
</dbReference>
<dbReference type="InterPro" id="IPR012349">
    <property type="entry name" value="Split_barrel_FMN-bd"/>
</dbReference>
<dbReference type="OrthoDB" id="162914at2"/>
<dbReference type="AlphaFoldDB" id="A0A563ETZ5"/>
<dbReference type="Pfam" id="PF01243">
    <property type="entry name" value="PNPOx_N"/>
    <property type="match status" value="1"/>
</dbReference>
<dbReference type="Proteomes" id="UP000316639">
    <property type="component" value="Unassembled WGS sequence"/>
</dbReference>
<dbReference type="GO" id="GO:0070967">
    <property type="term" value="F:coenzyme F420 binding"/>
    <property type="evidence" value="ECO:0007669"/>
    <property type="project" value="TreeGrafter"/>
</dbReference>
<dbReference type="PANTHER" id="PTHR35176:SF6">
    <property type="entry name" value="HEME OXYGENASE HI_0854-RELATED"/>
    <property type="match status" value="1"/>
</dbReference>
<evidence type="ECO:0000259" key="2">
    <source>
        <dbReference type="Pfam" id="PF01243"/>
    </source>
</evidence>
<evidence type="ECO:0000313" key="3">
    <source>
        <dbReference type="EMBL" id="TWP51146.1"/>
    </source>
</evidence>
<keyword evidence="4" id="KW-1185">Reference proteome</keyword>
<reference evidence="3 4" key="1">
    <citation type="submission" date="2019-07" db="EMBL/GenBank/DDBJ databases">
        <title>Lentzea xizangensis sp. nov., isolated from Qinghai-Tibetan Plateau Soils.</title>
        <authorList>
            <person name="Huang J."/>
        </authorList>
    </citation>
    <scope>NUCLEOTIDE SEQUENCE [LARGE SCALE GENOMIC DNA]</scope>
    <source>
        <strain evidence="3 4">FXJ1.1311</strain>
    </source>
</reference>
<dbReference type="Gene3D" id="2.30.110.10">
    <property type="entry name" value="Electron Transport, Fmn-binding Protein, Chain A"/>
    <property type="match status" value="1"/>
</dbReference>
<organism evidence="3 4">
    <name type="scientific">Lentzea tibetensis</name>
    <dbReference type="NCBI Taxonomy" id="2591470"/>
    <lineage>
        <taxon>Bacteria</taxon>
        <taxon>Bacillati</taxon>
        <taxon>Actinomycetota</taxon>
        <taxon>Actinomycetes</taxon>
        <taxon>Pseudonocardiales</taxon>
        <taxon>Pseudonocardiaceae</taxon>
        <taxon>Lentzea</taxon>
    </lineage>
</organism>
<protein>
    <submittedName>
        <fullName evidence="3">PPOX class F420-dependent oxidoreductase</fullName>
    </submittedName>
</protein>
<dbReference type="InterPro" id="IPR052019">
    <property type="entry name" value="F420H2_bilvrd_red/Heme_oxyg"/>
</dbReference>
<sequence length="129" mass="14348">MVLSETHRDLLDGKNFATIATLNPDGSPHTSVVWVKRDGDDVLVSTVMGRKKDRNLRKDPRVSINVVDHANPYRYTEFRGEVTLSLEGGDELINELAHKYVGTDYQGDIGTDNVRVVVRLRPSKITGAS</sequence>
<dbReference type="SUPFAM" id="SSF50475">
    <property type="entry name" value="FMN-binding split barrel"/>
    <property type="match status" value="1"/>
</dbReference>